<dbReference type="Proteomes" id="UP001243757">
    <property type="component" value="Unassembled WGS sequence"/>
</dbReference>
<reference evidence="4 5" key="1">
    <citation type="submission" date="2023-05" db="EMBL/GenBank/DDBJ databases">
        <title>Pseudodonghicola sp. nov.</title>
        <authorList>
            <person name="Huang J."/>
        </authorList>
    </citation>
    <scope>NUCLEOTIDE SEQUENCE [LARGE SCALE GENOMIC DNA]</scope>
    <source>
        <strain evidence="4 5">IC7</strain>
    </source>
</reference>
<dbReference type="Pfam" id="PF01965">
    <property type="entry name" value="DJ-1_PfpI"/>
    <property type="match status" value="1"/>
</dbReference>
<keyword evidence="5" id="KW-1185">Reference proteome</keyword>
<dbReference type="RefSeq" id="WP_284483436.1">
    <property type="nucleotide sequence ID" value="NZ_JASNJD010000054.1"/>
</dbReference>
<dbReference type="SUPFAM" id="SSF46689">
    <property type="entry name" value="Homeodomain-like"/>
    <property type="match status" value="2"/>
</dbReference>
<dbReference type="InterPro" id="IPR009057">
    <property type="entry name" value="Homeodomain-like_sf"/>
</dbReference>
<dbReference type="PROSITE" id="PS01124">
    <property type="entry name" value="HTH_ARAC_FAMILY_2"/>
    <property type="match status" value="1"/>
</dbReference>
<dbReference type="InterPro" id="IPR002818">
    <property type="entry name" value="DJ-1/PfpI"/>
</dbReference>
<dbReference type="SUPFAM" id="SSF52317">
    <property type="entry name" value="Class I glutamine amidotransferase-like"/>
    <property type="match status" value="1"/>
</dbReference>
<protein>
    <submittedName>
        <fullName evidence="4">GlxA family transcriptional regulator</fullName>
    </submittedName>
</protein>
<keyword evidence="2" id="KW-0804">Transcription</keyword>
<dbReference type="PANTHER" id="PTHR43130:SF3">
    <property type="entry name" value="HTH-TYPE TRANSCRIPTIONAL REGULATOR RV1931C"/>
    <property type="match status" value="1"/>
</dbReference>
<comment type="caution">
    <text evidence="4">The sequence shown here is derived from an EMBL/GenBank/DDBJ whole genome shotgun (WGS) entry which is preliminary data.</text>
</comment>
<dbReference type="PANTHER" id="PTHR43130">
    <property type="entry name" value="ARAC-FAMILY TRANSCRIPTIONAL REGULATOR"/>
    <property type="match status" value="1"/>
</dbReference>
<dbReference type="Gene3D" id="3.40.50.880">
    <property type="match status" value="1"/>
</dbReference>
<dbReference type="Gene3D" id="1.10.10.60">
    <property type="entry name" value="Homeodomain-like"/>
    <property type="match status" value="2"/>
</dbReference>
<keyword evidence="1" id="KW-0805">Transcription regulation</keyword>
<dbReference type="Pfam" id="PF12833">
    <property type="entry name" value="HTH_18"/>
    <property type="match status" value="1"/>
</dbReference>
<dbReference type="CDD" id="cd03137">
    <property type="entry name" value="GATase1_AraC_1"/>
    <property type="match status" value="1"/>
</dbReference>
<organism evidence="4 5">
    <name type="scientific">Pseudodonghicola flavimaris</name>
    <dbReference type="NCBI Taxonomy" id="3050036"/>
    <lineage>
        <taxon>Bacteria</taxon>
        <taxon>Pseudomonadati</taxon>
        <taxon>Pseudomonadota</taxon>
        <taxon>Alphaproteobacteria</taxon>
        <taxon>Rhodobacterales</taxon>
        <taxon>Paracoccaceae</taxon>
        <taxon>Pseudodonghicola</taxon>
    </lineage>
</organism>
<name>A0ABT7F8N6_9RHOB</name>
<dbReference type="InterPro" id="IPR029062">
    <property type="entry name" value="Class_I_gatase-like"/>
</dbReference>
<dbReference type="EMBL" id="JASNJD010000054">
    <property type="protein sequence ID" value="MDK3020980.1"/>
    <property type="molecule type" value="Genomic_DNA"/>
</dbReference>
<evidence type="ECO:0000256" key="2">
    <source>
        <dbReference type="ARBA" id="ARBA00023163"/>
    </source>
</evidence>
<feature type="domain" description="HTH araC/xylS-type" evidence="3">
    <location>
        <begin position="238"/>
        <end position="336"/>
    </location>
</feature>
<evidence type="ECO:0000313" key="4">
    <source>
        <dbReference type="EMBL" id="MDK3020980.1"/>
    </source>
</evidence>
<dbReference type="SMART" id="SM00342">
    <property type="entry name" value="HTH_ARAC"/>
    <property type="match status" value="1"/>
</dbReference>
<gene>
    <name evidence="4" type="ORF">QO033_25190</name>
</gene>
<accession>A0ABT7F8N6</accession>
<dbReference type="InterPro" id="IPR052158">
    <property type="entry name" value="INH-QAR"/>
</dbReference>
<sequence>MPTAPIASPPADPQKGAPGLQVDIVIYPGFKIMEAVGPVNVFTAANRYLAAASHPARYDVHLVTPHPGPVVSDCALSLEAPVALADCRPGDTVIIAGALDIETALADNGQIVDWCRSTAATVRRFASLCTGTFFLAEAGLLTGGKATTHWSVAARLQQRYPEIRVNADAIFLREANLYTSAGVTAAIDLALAFVEQDFGRDLALSVARDMVIYLKRPGGQSQFSSFLTREMPARSGMADIQTWIHANLDRKLLTSDLAQRAGMSERNFVRHFIREVGQSPSDYLTDARCERATTLLLETSLPLKTIAHRVGFSSDDQMRKVFSRRFSLTPREYRDRFTTSSGDGPPG</sequence>
<dbReference type="InterPro" id="IPR018060">
    <property type="entry name" value="HTH_AraC"/>
</dbReference>
<evidence type="ECO:0000256" key="1">
    <source>
        <dbReference type="ARBA" id="ARBA00023015"/>
    </source>
</evidence>
<evidence type="ECO:0000259" key="3">
    <source>
        <dbReference type="PROSITE" id="PS01124"/>
    </source>
</evidence>
<proteinExistence type="predicted"/>
<evidence type="ECO:0000313" key="5">
    <source>
        <dbReference type="Proteomes" id="UP001243757"/>
    </source>
</evidence>